<keyword evidence="3" id="KW-0597">Phosphoprotein</keyword>
<keyword evidence="4" id="KW-0808">Transferase</keyword>
<evidence type="ECO:0000256" key="1">
    <source>
        <dbReference type="ARBA" id="ARBA00000085"/>
    </source>
</evidence>
<dbReference type="InterPro" id="IPR003661">
    <property type="entry name" value="HisK_dim/P_dom"/>
</dbReference>
<comment type="caution">
    <text evidence="10">The sequence shown here is derived from an EMBL/GenBank/DDBJ whole genome shotgun (WGS) entry which is preliminary data.</text>
</comment>
<dbReference type="PROSITE" id="PS50113">
    <property type="entry name" value="PAC"/>
    <property type="match status" value="1"/>
</dbReference>
<dbReference type="Gene3D" id="3.30.565.10">
    <property type="entry name" value="Histidine kinase-like ATPase, C-terminal domain"/>
    <property type="match status" value="1"/>
</dbReference>
<accession>A0A7X6DP52</accession>
<dbReference type="SMART" id="SM00086">
    <property type="entry name" value="PAC"/>
    <property type="match status" value="2"/>
</dbReference>
<dbReference type="Proteomes" id="UP000534783">
    <property type="component" value="Unassembled WGS sequence"/>
</dbReference>
<dbReference type="EMBL" id="VTOW01000001">
    <property type="protein sequence ID" value="NKE70812.1"/>
    <property type="molecule type" value="Genomic_DNA"/>
</dbReference>
<dbReference type="InterPro" id="IPR000014">
    <property type="entry name" value="PAS"/>
</dbReference>
<feature type="domain" description="PAC" evidence="9">
    <location>
        <begin position="263"/>
        <end position="315"/>
    </location>
</feature>
<dbReference type="Pfam" id="PF08447">
    <property type="entry name" value="PAS_3"/>
    <property type="match status" value="1"/>
</dbReference>
<feature type="region of interest" description="Disordered" evidence="6">
    <location>
        <begin position="1"/>
        <end position="23"/>
    </location>
</feature>
<evidence type="ECO:0000259" key="8">
    <source>
        <dbReference type="PROSITE" id="PS50112"/>
    </source>
</evidence>
<dbReference type="InterPro" id="IPR004358">
    <property type="entry name" value="Sig_transdc_His_kin-like_C"/>
</dbReference>
<comment type="catalytic activity">
    <reaction evidence="1">
        <text>ATP + protein L-histidine = ADP + protein N-phospho-L-histidine.</text>
        <dbReference type="EC" id="2.7.13.3"/>
    </reaction>
</comment>
<dbReference type="SUPFAM" id="SSF55785">
    <property type="entry name" value="PYP-like sensor domain (PAS domain)"/>
    <property type="match status" value="2"/>
</dbReference>
<evidence type="ECO:0000259" key="9">
    <source>
        <dbReference type="PROSITE" id="PS50113"/>
    </source>
</evidence>
<dbReference type="CDD" id="cd00130">
    <property type="entry name" value="PAS"/>
    <property type="match status" value="2"/>
</dbReference>
<dbReference type="Gene3D" id="1.10.287.130">
    <property type="match status" value="1"/>
</dbReference>
<dbReference type="GO" id="GO:0000155">
    <property type="term" value="F:phosphorelay sensor kinase activity"/>
    <property type="evidence" value="ECO:0007669"/>
    <property type="project" value="InterPro"/>
</dbReference>
<dbReference type="InterPro" id="IPR013767">
    <property type="entry name" value="PAS_fold"/>
</dbReference>
<dbReference type="FunFam" id="3.30.565.10:FF:000006">
    <property type="entry name" value="Sensor histidine kinase WalK"/>
    <property type="match status" value="1"/>
</dbReference>
<organism evidence="10 11">
    <name type="scientific">Candidatus Manganitrophus noduliformans</name>
    <dbReference type="NCBI Taxonomy" id="2606439"/>
    <lineage>
        <taxon>Bacteria</taxon>
        <taxon>Pseudomonadati</taxon>
        <taxon>Nitrospirota</taxon>
        <taxon>Nitrospiria</taxon>
        <taxon>Candidatus Troglogloeales</taxon>
        <taxon>Candidatus Manganitrophaceae</taxon>
        <taxon>Candidatus Manganitrophus</taxon>
    </lineage>
</organism>
<dbReference type="PRINTS" id="PR00344">
    <property type="entry name" value="BCTRLSENSOR"/>
</dbReference>
<feature type="domain" description="PAS" evidence="8">
    <location>
        <begin position="64"/>
        <end position="134"/>
    </location>
</feature>
<proteinExistence type="predicted"/>
<dbReference type="InterPro" id="IPR036097">
    <property type="entry name" value="HisK_dim/P_sf"/>
</dbReference>
<reference evidence="10 11" key="1">
    <citation type="journal article" date="2020" name="Nature">
        <title>Bacterial chemolithoautotrophy via manganese oxidation.</title>
        <authorList>
            <person name="Yu H."/>
            <person name="Leadbetter J.R."/>
        </authorList>
    </citation>
    <scope>NUCLEOTIDE SEQUENCE [LARGE SCALE GENOMIC DNA]</scope>
    <source>
        <strain evidence="10 11">Mn-1</strain>
    </source>
</reference>
<dbReference type="InterPro" id="IPR001610">
    <property type="entry name" value="PAC"/>
</dbReference>
<keyword evidence="5" id="KW-0418">Kinase</keyword>
<dbReference type="SUPFAM" id="SSF55874">
    <property type="entry name" value="ATPase domain of HSP90 chaperone/DNA topoisomerase II/histidine kinase"/>
    <property type="match status" value="1"/>
</dbReference>
<evidence type="ECO:0000256" key="2">
    <source>
        <dbReference type="ARBA" id="ARBA00012438"/>
    </source>
</evidence>
<evidence type="ECO:0000256" key="6">
    <source>
        <dbReference type="SAM" id="MobiDB-lite"/>
    </source>
</evidence>
<dbReference type="InterPro" id="IPR005467">
    <property type="entry name" value="His_kinase_dom"/>
</dbReference>
<evidence type="ECO:0000313" key="11">
    <source>
        <dbReference type="Proteomes" id="UP000534783"/>
    </source>
</evidence>
<dbReference type="Pfam" id="PF00512">
    <property type="entry name" value="HisKA"/>
    <property type="match status" value="1"/>
</dbReference>
<evidence type="ECO:0000256" key="3">
    <source>
        <dbReference type="ARBA" id="ARBA00022553"/>
    </source>
</evidence>
<evidence type="ECO:0000256" key="4">
    <source>
        <dbReference type="ARBA" id="ARBA00022679"/>
    </source>
</evidence>
<dbReference type="SMART" id="SM00091">
    <property type="entry name" value="PAS"/>
    <property type="match status" value="2"/>
</dbReference>
<dbReference type="InterPro" id="IPR036890">
    <property type="entry name" value="HATPase_C_sf"/>
</dbReference>
<sequence length="570" mass="65403">MEMEEESRIRKQAEEEVRERSPSLLSRHLEELQRLIHQMEIREVGHALQIDEIRRTFQAQLEASRNRHADLYDSAPVGYFTLDQGGFIIEVNRTGADLLGMEKGYLLKTPFSLYVADEDQPLFQDYRTRLFKTERHERCEVRLIKEDRSFFYAQMDSLVAVESDGTRSCRSIVSEIGERKQTEETLREIGRRYRTIFERAPVGIARVNREGRLIESNQALQQMLGYGEEELRRMVFTQLTYPEDVSKEWLLFQELIQGGKDHYELEKRYYRRDGSVIWGNQTVSLVRDTGGEPQFAIAMAQDITHQKQAAAEITAIDEALRERTARIEEVSQARNRFFSYISHELKTPVNSIVGFIQLLRNRTYGSLTPEQLKTLTRIHGCAEDLVRLINNILDLARVESGKMDPKMMETNLPELLERVSITFEPFLREKGLTLERRVAPSCPLRFLTDPSLIRSMLTNLLSNAVKFTHQGVIRVELDQTTEDKGVQITVSDTGIGIEPQRLERIFEEYHQLETGVEVQAEYAKGSGLGLAIVKKIVDSLDGRISVESAPGRGTTFIIRIPAPPAQPAAR</sequence>
<gene>
    <name evidence="10" type="ORF">MNODULE_08685</name>
</gene>
<dbReference type="PANTHER" id="PTHR43047">
    <property type="entry name" value="TWO-COMPONENT HISTIDINE PROTEIN KINASE"/>
    <property type="match status" value="1"/>
</dbReference>
<protein>
    <recommendedName>
        <fullName evidence="2">histidine kinase</fullName>
        <ecNumber evidence="2">2.7.13.3</ecNumber>
    </recommendedName>
</protein>
<dbReference type="InterPro" id="IPR000700">
    <property type="entry name" value="PAS-assoc_C"/>
</dbReference>
<evidence type="ECO:0000259" key="7">
    <source>
        <dbReference type="PROSITE" id="PS50109"/>
    </source>
</evidence>
<dbReference type="PROSITE" id="PS50109">
    <property type="entry name" value="HIS_KIN"/>
    <property type="match status" value="1"/>
</dbReference>
<dbReference type="PROSITE" id="PS50112">
    <property type="entry name" value="PAS"/>
    <property type="match status" value="2"/>
</dbReference>
<dbReference type="EC" id="2.7.13.3" evidence="2"/>
<dbReference type="SUPFAM" id="SSF47384">
    <property type="entry name" value="Homodimeric domain of signal transducing histidine kinase"/>
    <property type="match status" value="1"/>
</dbReference>
<dbReference type="CDD" id="cd00082">
    <property type="entry name" value="HisKA"/>
    <property type="match status" value="1"/>
</dbReference>
<name>A0A7X6DP52_9BACT</name>
<dbReference type="SMART" id="SM00388">
    <property type="entry name" value="HisKA"/>
    <property type="match status" value="1"/>
</dbReference>
<dbReference type="Pfam" id="PF00989">
    <property type="entry name" value="PAS"/>
    <property type="match status" value="1"/>
</dbReference>
<keyword evidence="11" id="KW-1185">Reference proteome</keyword>
<dbReference type="InterPro" id="IPR013655">
    <property type="entry name" value="PAS_fold_3"/>
</dbReference>
<dbReference type="Gene3D" id="3.30.450.20">
    <property type="entry name" value="PAS domain"/>
    <property type="match status" value="2"/>
</dbReference>
<dbReference type="InterPro" id="IPR003594">
    <property type="entry name" value="HATPase_dom"/>
</dbReference>
<feature type="domain" description="PAS" evidence="8">
    <location>
        <begin position="189"/>
        <end position="259"/>
    </location>
</feature>
<dbReference type="GO" id="GO:0006355">
    <property type="term" value="P:regulation of DNA-templated transcription"/>
    <property type="evidence" value="ECO:0007669"/>
    <property type="project" value="InterPro"/>
</dbReference>
<dbReference type="NCBIfam" id="TIGR00229">
    <property type="entry name" value="sensory_box"/>
    <property type="match status" value="2"/>
</dbReference>
<evidence type="ECO:0000313" key="10">
    <source>
        <dbReference type="EMBL" id="NKE70812.1"/>
    </source>
</evidence>
<evidence type="ECO:0000256" key="5">
    <source>
        <dbReference type="ARBA" id="ARBA00022777"/>
    </source>
</evidence>
<feature type="domain" description="Histidine kinase" evidence="7">
    <location>
        <begin position="340"/>
        <end position="564"/>
    </location>
</feature>
<dbReference type="AlphaFoldDB" id="A0A7X6DP52"/>
<dbReference type="Pfam" id="PF02518">
    <property type="entry name" value="HATPase_c"/>
    <property type="match status" value="1"/>
</dbReference>
<dbReference type="InterPro" id="IPR035965">
    <property type="entry name" value="PAS-like_dom_sf"/>
</dbReference>
<dbReference type="SMART" id="SM00387">
    <property type="entry name" value="HATPase_c"/>
    <property type="match status" value="1"/>
</dbReference>